<gene>
    <name evidence="3" type="ORF">L1049_004906</name>
</gene>
<dbReference type="Pfam" id="PF20167">
    <property type="entry name" value="Transposase_32"/>
    <property type="match status" value="1"/>
</dbReference>
<sequence>MAPKSAKNLPPNPSPPSKRSKTLGEGSRKKSSAAGTKKGQRRPPTPSDEDSSSSYHDSGEELVEPRTKARQDSQPRPTDQPSEETEPPFYLSKETEARYFKVFLNRTIIHPKVFNFDFFPQFSFREMFDSMGLTYFISLKNPSYHTLITTFYAHLTSEAFDECSSYVIGTKVNLNCDLLCNIFHAPVNALSFVETNAWPRLPGFNKLEATRLLCGDPTISQAFKPKAKDLTLECNILHKLLIYNFLPRGGSKDHVSFLDVGLLWCFLKRVPFDLGHLMIHHMKFCVDKENGVMPYGGALTTIFSHFGIPLIDAKKYIPSSVDEFTPGLMSRMGYHKVNDIWVK</sequence>
<feature type="compositionally biased region" description="Basic and acidic residues" evidence="1">
    <location>
        <begin position="57"/>
        <end position="73"/>
    </location>
</feature>
<proteinExistence type="predicted"/>
<keyword evidence="4" id="KW-1185">Reference proteome</keyword>
<dbReference type="Proteomes" id="UP001415857">
    <property type="component" value="Unassembled WGS sequence"/>
</dbReference>
<protein>
    <recommendedName>
        <fullName evidence="2">Putative plant transposon protein domain-containing protein</fullName>
    </recommendedName>
</protein>
<organism evidence="3 4">
    <name type="scientific">Liquidambar formosana</name>
    <name type="common">Formosan gum</name>
    <dbReference type="NCBI Taxonomy" id="63359"/>
    <lineage>
        <taxon>Eukaryota</taxon>
        <taxon>Viridiplantae</taxon>
        <taxon>Streptophyta</taxon>
        <taxon>Embryophyta</taxon>
        <taxon>Tracheophyta</taxon>
        <taxon>Spermatophyta</taxon>
        <taxon>Magnoliopsida</taxon>
        <taxon>eudicotyledons</taxon>
        <taxon>Gunneridae</taxon>
        <taxon>Pentapetalae</taxon>
        <taxon>Saxifragales</taxon>
        <taxon>Altingiaceae</taxon>
        <taxon>Liquidambar</taxon>
    </lineage>
</organism>
<dbReference type="InterPro" id="IPR046796">
    <property type="entry name" value="Transposase_32_dom"/>
</dbReference>
<evidence type="ECO:0000313" key="3">
    <source>
        <dbReference type="EMBL" id="KAK9281995.1"/>
    </source>
</evidence>
<feature type="domain" description="Putative plant transposon protein" evidence="2">
    <location>
        <begin position="132"/>
        <end position="309"/>
    </location>
</feature>
<feature type="region of interest" description="Disordered" evidence="1">
    <location>
        <begin position="1"/>
        <end position="90"/>
    </location>
</feature>
<name>A0AAP0X0U4_LIQFO</name>
<dbReference type="AlphaFoldDB" id="A0AAP0X0U4"/>
<reference evidence="3 4" key="1">
    <citation type="journal article" date="2024" name="Plant J.">
        <title>Genome sequences and population genomics reveal climatic adaptation and genomic divergence between two closely related sweetgum species.</title>
        <authorList>
            <person name="Xu W.Q."/>
            <person name="Ren C.Q."/>
            <person name="Zhang X.Y."/>
            <person name="Comes H.P."/>
            <person name="Liu X.H."/>
            <person name="Li Y.G."/>
            <person name="Kettle C.J."/>
            <person name="Jalonen R."/>
            <person name="Gaisberger H."/>
            <person name="Ma Y.Z."/>
            <person name="Qiu Y.X."/>
        </authorList>
    </citation>
    <scope>NUCLEOTIDE SEQUENCE [LARGE SCALE GENOMIC DNA]</scope>
    <source>
        <strain evidence="3">Hangzhou</strain>
    </source>
</reference>
<accession>A0AAP0X0U4</accession>
<evidence type="ECO:0000256" key="1">
    <source>
        <dbReference type="SAM" id="MobiDB-lite"/>
    </source>
</evidence>
<evidence type="ECO:0000313" key="4">
    <source>
        <dbReference type="Proteomes" id="UP001415857"/>
    </source>
</evidence>
<evidence type="ECO:0000259" key="2">
    <source>
        <dbReference type="Pfam" id="PF20167"/>
    </source>
</evidence>
<comment type="caution">
    <text evidence="3">The sequence shown here is derived from an EMBL/GenBank/DDBJ whole genome shotgun (WGS) entry which is preliminary data.</text>
</comment>
<dbReference type="EMBL" id="JBBPBK010000007">
    <property type="protein sequence ID" value="KAK9281995.1"/>
    <property type="molecule type" value="Genomic_DNA"/>
</dbReference>